<reference evidence="2" key="1">
    <citation type="submission" date="2025-08" db="UniProtKB">
        <authorList>
            <consortium name="Ensembl"/>
        </authorList>
    </citation>
    <scope>IDENTIFICATION</scope>
</reference>
<sequence>MVLDTSYPIRAVLPLKSVEVQVDVQGHVASVSSTLQYENQESSPVEAVFIFPMESNATIYSFVYLYVCPCLLIVCQAQEEYDDAVSSGQQAFLLEESDESSDVFRLSVGSLPPGQSASVTLSYVTELAVQADDALRFSRLLVFVFEGWSLCSKVLATQKSPEMCVCVCVCFLTVPRCFTFGIGEGASSALVNGMAEGGSGHPQFITGAERLQPKVMQSLQFALQPVVEDISVKWNIPADISVTPLSPLPNVIFQNQRAILYFQLAGQSSSNISGSVSLHYTLHKKAVENTLTLNMKPKEDSSMLIHRLGARKAILTLEGERGEAGDKTGKERAVELSIQSGVSSSYTAFIAVNTENKQPIKGPLLRRNIRKLHDSARVCLPSPPKSCKPRGNTVYTIVKENVQEQYCIYCICLQYWALLMLHDCPAKVKEEYPFCLIMLPVWATVLAVLWLHGHKMDFKDEWQFVAAKAVAWIKAQSGSLLATGIEPGTFAV</sequence>
<dbReference type="PROSITE" id="PS51468">
    <property type="entry name" value="VIT"/>
    <property type="match status" value="1"/>
</dbReference>
<proteinExistence type="predicted"/>
<evidence type="ECO:0000259" key="1">
    <source>
        <dbReference type="PROSITE" id="PS51468"/>
    </source>
</evidence>
<dbReference type="SMART" id="SM00609">
    <property type="entry name" value="VIT"/>
    <property type="match status" value="1"/>
</dbReference>
<feature type="domain" description="VIT" evidence="1">
    <location>
        <begin position="1"/>
        <end position="125"/>
    </location>
</feature>
<keyword evidence="3" id="KW-1185">Reference proteome</keyword>
<dbReference type="Pfam" id="PF08487">
    <property type="entry name" value="VIT"/>
    <property type="match status" value="1"/>
</dbReference>
<evidence type="ECO:0000313" key="3">
    <source>
        <dbReference type="Proteomes" id="UP000261540"/>
    </source>
</evidence>
<organism evidence="2 3">
    <name type="scientific">Paramormyrops kingsleyae</name>
    <dbReference type="NCBI Taxonomy" id="1676925"/>
    <lineage>
        <taxon>Eukaryota</taxon>
        <taxon>Metazoa</taxon>
        <taxon>Chordata</taxon>
        <taxon>Craniata</taxon>
        <taxon>Vertebrata</taxon>
        <taxon>Euteleostomi</taxon>
        <taxon>Actinopterygii</taxon>
        <taxon>Neopterygii</taxon>
        <taxon>Teleostei</taxon>
        <taxon>Osteoglossocephala</taxon>
        <taxon>Osteoglossomorpha</taxon>
        <taxon>Osteoglossiformes</taxon>
        <taxon>Mormyridae</taxon>
        <taxon>Paramormyrops</taxon>
    </lineage>
</organism>
<dbReference type="AlphaFoldDB" id="A0A3B3S9C4"/>
<dbReference type="Ensembl" id="ENSPKIT00000007374.1">
    <property type="protein sequence ID" value="ENSPKIP00000026616.1"/>
    <property type="gene ID" value="ENSPKIG00000008958.1"/>
</dbReference>
<dbReference type="PANTHER" id="PTHR45737">
    <property type="entry name" value="VON WILLEBRAND FACTOR A DOMAIN-CONTAINING PROTEIN 5A"/>
    <property type="match status" value="1"/>
</dbReference>
<reference evidence="2" key="2">
    <citation type="submission" date="2025-09" db="UniProtKB">
        <authorList>
            <consortium name="Ensembl"/>
        </authorList>
    </citation>
    <scope>IDENTIFICATION</scope>
</reference>
<name>A0A3B3S9C4_9TELE</name>
<evidence type="ECO:0000313" key="2">
    <source>
        <dbReference type="Ensembl" id="ENSPKIP00000026616.1"/>
    </source>
</evidence>
<dbReference type="InterPro" id="IPR013694">
    <property type="entry name" value="VIT"/>
</dbReference>
<dbReference type="Proteomes" id="UP000261540">
    <property type="component" value="Unplaced"/>
</dbReference>
<accession>A0A3B3S9C4</accession>
<dbReference type="PANTHER" id="PTHR45737:SF6">
    <property type="entry name" value="VON WILLEBRAND FACTOR A DOMAIN-CONTAINING PROTEIN 5A"/>
    <property type="match status" value="1"/>
</dbReference>
<protein>
    <recommendedName>
        <fullName evidence="1">VIT domain-containing protein</fullName>
    </recommendedName>
</protein>
<dbReference type="GeneTree" id="ENSGT00940000162662"/>